<sequence>MNPGQTRAERFWNQRIGNDPDESSIGCAGFGRNYNRWLYRVRARRFRAVVRELAVDIRQCTILDAGSGTGFYLDQWQQLGARRIHGLDFSEAALDYLQPRFPTITLHHQDLSGVTNLPQAGFDLVSAFDVLFHIVDDPCYDRAIANIAQALKPGGYLLLSENFTHHVRARGGTYHYSRTLTDIHERLARQGLELLFRRPMFVLMNAPDDSTSALLRAWWRLVGRVARHSEITGWLTGALLYPYERVLTRLLRESPSTEIAVCRRMAAEVTAP</sequence>
<proteinExistence type="predicted"/>
<evidence type="ECO:0000256" key="1">
    <source>
        <dbReference type="ARBA" id="ARBA00022679"/>
    </source>
</evidence>
<name>A0AAW9RKF2_9GAMM</name>
<dbReference type="GO" id="GO:0008168">
    <property type="term" value="F:methyltransferase activity"/>
    <property type="evidence" value="ECO:0007669"/>
    <property type="project" value="UniProtKB-KW"/>
</dbReference>
<protein>
    <submittedName>
        <fullName evidence="3">Class I SAM-dependent methyltransferase</fullName>
        <ecNumber evidence="3">2.1.1.-</ecNumber>
    </submittedName>
</protein>
<dbReference type="EMBL" id="JAZHOG010000013">
    <property type="protein sequence ID" value="MEJ8569370.1"/>
    <property type="molecule type" value="Genomic_DNA"/>
</dbReference>
<accession>A0AAW9RKF2</accession>
<dbReference type="Gene3D" id="3.40.50.150">
    <property type="entry name" value="Vaccinia Virus protein VP39"/>
    <property type="match status" value="1"/>
</dbReference>
<keyword evidence="3" id="KW-0489">Methyltransferase</keyword>
<evidence type="ECO:0000259" key="2">
    <source>
        <dbReference type="Pfam" id="PF13649"/>
    </source>
</evidence>
<dbReference type="GO" id="GO:0032259">
    <property type="term" value="P:methylation"/>
    <property type="evidence" value="ECO:0007669"/>
    <property type="project" value="UniProtKB-KW"/>
</dbReference>
<keyword evidence="1 3" id="KW-0808">Transferase</keyword>
<evidence type="ECO:0000313" key="4">
    <source>
        <dbReference type="Proteomes" id="UP001359886"/>
    </source>
</evidence>
<dbReference type="InterPro" id="IPR029063">
    <property type="entry name" value="SAM-dependent_MTases_sf"/>
</dbReference>
<dbReference type="EC" id="2.1.1.-" evidence="3"/>
<dbReference type="Proteomes" id="UP001359886">
    <property type="component" value="Unassembled WGS sequence"/>
</dbReference>
<comment type="caution">
    <text evidence="3">The sequence shown here is derived from an EMBL/GenBank/DDBJ whole genome shotgun (WGS) entry which is preliminary data.</text>
</comment>
<gene>
    <name evidence="3" type="ORF">V3330_17220</name>
</gene>
<evidence type="ECO:0000313" key="3">
    <source>
        <dbReference type="EMBL" id="MEJ8569370.1"/>
    </source>
</evidence>
<feature type="domain" description="Methyltransferase" evidence="2">
    <location>
        <begin position="62"/>
        <end position="155"/>
    </location>
</feature>
<dbReference type="SUPFAM" id="SSF53335">
    <property type="entry name" value="S-adenosyl-L-methionine-dependent methyltransferases"/>
    <property type="match status" value="1"/>
</dbReference>
<reference evidence="3 4" key="1">
    <citation type="submission" date="2024-02" db="EMBL/GenBank/DDBJ databases">
        <title>A novel Wenzhouxiangellaceae bacterium, isolated from coastal sediments.</title>
        <authorList>
            <person name="Du Z.-J."/>
            <person name="Ye Y.-Q."/>
            <person name="Zhang X.-Y."/>
        </authorList>
    </citation>
    <scope>NUCLEOTIDE SEQUENCE [LARGE SCALE GENOMIC DNA]</scope>
    <source>
        <strain evidence="3 4">CH-27</strain>
    </source>
</reference>
<dbReference type="RefSeq" id="WP_354696692.1">
    <property type="nucleotide sequence ID" value="NZ_JAZHOG010000013.1"/>
</dbReference>
<keyword evidence="4" id="KW-1185">Reference proteome</keyword>
<dbReference type="PANTHER" id="PTHR43861">
    <property type="entry name" value="TRANS-ACONITATE 2-METHYLTRANSFERASE-RELATED"/>
    <property type="match status" value="1"/>
</dbReference>
<dbReference type="InterPro" id="IPR041698">
    <property type="entry name" value="Methyltransf_25"/>
</dbReference>
<organism evidence="3 4">
    <name type="scientific">Elongatibacter sediminis</name>
    <dbReference type="NCBI Taxonomy" id="3119006"/>
    <lineage>
        <taxon>Bacteria</taxon>
        <taxon>Pseudomonadati</taxon>
        <taxon>Pseudomonadota</taxon>
        <taxon>Gammaproteobacteria</taxon>
        <taxon>Chromatiales</taxon>
        <taxon>Wenzhouxiangellaceae</taxon>
        <taxon>Elongatibacter</taxon>
    </lineage>
</organism>
<dbReference type="CDD" id="cd02440">
    <property type="entry name" value="AdoMet_MTases"/>
    <property type="match status" value="1"/>
</dbReference>
<dbReference type="Pfam" id="PF13649">
    <property type="entry name" value="Methyltransf_25"/>
    <property type="match status" value="1"/>
</dbReference>
<dbReference type="AlphaFoldDB" id="A0AAW9RKF2"/>